<dbReference type="InterPro" id="IPR029493">
    <property type="entry name" value="RecD2-like_HHH"/>
</dbReference>
<gene>
    <name evidence="2" type="ORF">EBN88_30135</name>
</gene>
<dbReference type="AlphaFoldDB" id="A0A3M2KIG8"/>
<protein>
    <recommendedName>
        <fullName evidence="1">ATP-dependent RecD2 DNA helicase-like helix-hairpin-helix domain-containing protein</fullName>
    </recommendedName>
</protein>
<proteinExistence type="predicted"/>
<dbReference type="Proteomes" id="UP000278673">
    <property type="component" value="Unassembled WGS sequence"/>
</dbReference>
<sequence>GGAPEALAPRVASALGEGAEARLRADPWLLLATPGVPPRQADEFARALLGDEAGPGDERRGQALVGWLLERAALAGHTVLEPGQLAAGLREQGVPEPEEAVSTAIEEGTVLVFQDRGAPLDAPAGEDEQAAEVRVLVGLERYALAEESLADGLGRLHGTFAAPEGEATGGWAEAAASAPSPSAGELIRAAAGAAVVAHTGGEA</sequence>
<feature type="non-terminal residue" evidence="2">
    <location>
        <position position="203"/>
    </location>
</feature>
<keyword evidence="3" id="KW-1185">Reference proteome</keyword>
<dbReference type="Pfam" id="PF14490">
    <property type="entry name" value="HHH_RecD2"/>
    <property type="match status" value="1"/>
</dbReference>
<evidence type="ECO:0000259" key="1">
    <source>
        <dbReference type="Pfam" id="PF14490"/>
    </source>
</evidence>
<feature type="non-terminal residue" evidence="2">
    <location>
        <position position="1"/>
    </location>
</feature>
<reference evidence="2 3" key="1">
    <citation type="submission" date="2018-10" db="EMBL/GenBank/DDBJ databases">
        <title>Isolation, diversity and antifungal activity of actinobacteria from wheat.</title>
        <authorList>
            <person name="Han C."/>
        </authorList>
    </citation>
    <scope>NUCLEOTIDE SEQUENCE [LARGE SCALE GENOMIC DNA]</scope>
    <source>
        <strain evidence="2 3">NEAU-YY642</strain>
    </source>
</reference>
<feature type="domain" description="ATP-dependent RecD2 DNA helicase-like helix-hairpin-helix" evidence="1">
    <location>
        <begin position="2"/>
        <end position="79"/>
    </location>
</feature>
<accession>A0A3M2KIG8</accession>
<evidence type="ECO:0000313" key="2">
    <source>
        <dbReference type="EMBL" id="RMI25189.1"/>
    </source>
</evidence>
<dbReference type="RefSeq" id="WP_325052797.1">
    <property type="nucleotide sequence ID" value="NZ_RFFJ01000426.1"/>
</dbReference>
<evidence type="ECO:0000313" key="3">
    <source>
        <dbReference type="Proteomes" id="UP000278673"/>
    </source>
</evidence>
<organism evidence="2 3">
    <name type="scientific">Streptomyces triticirhizae</name>
    <dbReference type="NCBI Taxonomy" id="2483353"/>
    <lineage>
        <taxon>Bacteria</taxon>
        <taxon>Bacillati</taxon>
        <taxon>Actinomycetota</taxon>
        <taxon>Actinomycetes</taxon>
        <taxon>Kitasatosporales</taxon>
        <taxon>Streptomycetaceae</taxon>
        <taxon>Streptomyces</taxon>
    </lineage>
</organism>
<comment type="caution">
    <text evidence="2">The sequence shown here is derived from an EMBL/GenBank/DDBJ whole genome shotgun (WGS) entry which is preliminary data.</text>
</comment>
<name>A0A3M2KIG8_9ACTN</name>
<dbReference type="EMBL" id="RFFJ01000426">
    <property type="protein sequence ID" value="RMI25189.1"/>
    <property type="molecule type" value="Genomic_DNA"/>
</dbReference>